<feature type="region of interest" description="Disordered" evidence="1">
    <location>
        <begin position="166"/>
        <end position="191"/>
    </location>
</feature>
<keyword evidence="3" id="KW-1185">Reference proteome</keyword>
<reference evidence="2 3" key="1">
    <citation type="submission" date="2020-09" db="EMBL/GenBank/DDBJ databases">
        <title>Pseudoxanthomonas sp. CAU 1598 isolated from sand of Yaerae Beach.</title>
        <authorList>
            <person name="Kim W."/>
        </authorList>
    </citation>
    <scope>NUCLEOTIDE SEQUENCE [LARGE SCALE GENOMIC DNA]</scope>
    <source>
        <strain evidence="2 3">CAU 1598</strain>
    </source>
</reference>
<comment type="caution">
    <text evidence="2">The sequence shown here is derived from an EMBL/GenBank/DDBJ whole genome shotgun (WGS) entry which is preliminary data.</text>
</comment>
<gene>
    <name evidence="2" type="ORF">IFO71_01265</name>
</gene>
<evidence type="ECO:0000313" key="2">
    <source>
        <dbReference type="EMBL" id="MBD8524358.1"/>
    </source>
</evidence>
<accession>A0AAW3ZDU9</accession>
<sequence>MTTPARRMSLEEVLDEFFYSADKPSATMVLNACQAHPEYREDIMEFASLWSAYAASPEPARIMDEVSEVSVNRLQSFVLNLLHEADRKADAKPSCDVVSAAIEGLAGGKLRRAAKAAELGESTLLLQKVLTKRIPNVPRFVLDRLAEHFNLTIEALGQALSPGLAGARSYKSSDKPNNQAEETWESAVRSLPVPEEEKKRLLSLQHRG</sequence>
<protein>
    <submittedName>
        <fullName evidence="2">Uncharacterized protein</fullName>
    </submittedName>
</protein>
<evidence type="ECO:0000256" key="1">
    <source>
        <dbReference type="SAM" id="MobiDB-lite"/>
    </source>
</evidence>
<proteinExistence type="predicted"/>
<dbReference type="RefSeq" id="WP_192027711.1">
    <property type="nucleotide sequence ID" value="NZ_JACYTR010000002.1"/>
</dbReference>
<dbReference type="Proteomes" id="UP000613768">
    <property type="component" value="Unassembled WGS sequence"/>
</dbReference>
<dbReference type="EMBL" id="JACYTR010000002">
    <property type="protein sequence ID" value="MBD8524358.1"/>
    <property type="molecule type" value="Genomic_DNA"/>
</dbReference>
<evidence type="ECO:0000313" key="3">
    <source>
        <dbReference type="Proteomes" id="UP000613768"/>
    </source>
</evidence>
<organism evidence="2 3">
    <name type="scientific">Pseudomarimonas arenosa</name>
    <dbReference type="NCBI Taxonomy" id="2774145"/>
    <lineage>
        <taxon>Bacteria</taxon>
        <taxon>Pseudomonadati</taxon>
        <taxon>Pseudomonadota</taxon>
        <taxon>Gammaproteobacteria</taxon>
        <taxon>Lysobacterales</taxon>
        <taxon>Lysobacteraceae</taxon>
        <taxon>Pseudomarimonas</taxon>
    </lineage>
</organism>
<name>A0AAW3ZDU9_9GAMM</name>
<dbReference type="AlphaFoldDB" id="A0AAW3ZDU9"/>